<organism evidence="5 6">
    <name type="scientific">Candidatus Caccalectryoclostridium excrementigallinarum</name>
    <dbReference type="NCBI Taxonomy" id="2840710"/>
    <lineage>
        <taxon>Bacteria</taxon>
        <taxon>Bacillati</taxon>
        <taxon>Bacillota</taxon>
        <taxon>Clostridia</taxon>
        <taxon>Christensenellales</taxon>
        <taxon>Christensenellaceae</taxon>
        <taxon>Christensenellaceae incertae sedis</taxon>
        <taxon>Candidatus Caccalectryoclostridium</taxon>
    </lineage>
</organism>
<dbReference type="InterPro" id="IPR009014">
    <property type="entry name" value="Transketo_C/PFOR_II"/>
</dbReference>
<dbReference type="CDD" id="cd07033">
    <property type="entry name" value="TPP_PYR_DXS_TK_like"/>
    <property type="match status" value="1"/>
</dbReference>
<dbReference type="Gene3D" id="3.40.50.920">
    <property type="match status" value="1"/>
</dbReference>
<feature type="domain" description="Transketolase-like pyrimidine-binding" evidence="4">
    <location>
        <begin position="5"/>
        <end position="171"/>
    </location>
</feature>
<gene>
    <name evidence="5" type="ORF">IAB07_00995</name>
</gene>
<comment type="caution">
    <text evidence="5">The sequence shown here is derived from an EMBL/GenBank/DDBJ whole genome shotgun (WGS) entry which is preliminary data.</text>
</comment>
<evidence type="ECO:0000256" key="3">
    <source>
        <dbReference type="ARBA" id="ARBA00023052"/>
    </source>
</evidence>
<dbReference type="InterPro" id="IPR029061">
    <property type="entry name" value="THDP-binding"/>
</dbReference>
<evidence type="ECO:0000256" key="1">
    <source>
        <dbReference type="ARBA" id="ARBA00001964"/>
    </source>
</evidence>
<reference evidence="5" key="2">
    <citation type="journal article" date="2021" name="PeerJ">
        <title>Extensive microbial diversity within the chicken gut microbiome revealed by metagenomics and culture.</title>
        <authorList>
            <person name="Gilroy R."/>
            <person name="Ravi A."/>
            <person name="Getino M."/>
            <person name="Pursley I."/>
            <person name="Horton D.L."/>
            <person name="Alikhan N.F."/>
            <person name="Baker D."/>
            <person name="Gharbi K."/>
            <person name="Hall N."/>
            <person name="Watson M."/>
            <person name="Adriaenssens E.M."/>
            <person name="Foster-Nyarko E."/>
            <person name="Jarju S."/>
            <person name="Secka A."/>
            <person name="Antonio M."/>
            <person name="Oren A."/>
            <person name="Chaudhuri R.R."/>
            <person name="La Ragione R."/>
            <person name="Hildebrand F."/>
            <person name="Pallen M.J."/>
        </authorList>
    </citation>
    <scope>NUCLEOTIDE SEQUENCE</scope>
    <source>
        <strain evidence="5">9366</strain>
    </source>
</reference>
<dbReference type="InterPro" id="IPR051157">
    <property type="entry name" value="PDH/Transketolase"/>
</dbReference>
<dbReference type="Pfam" id="PF02780">
    <property type="entry name" value="Transketolase_C"/>
    <property type="match status" value="1"/>
</dbReference>
<dbReference type="AlphaFoldDB" id="A0A9D1SJC4"/>
<dbReference type="InterPro" id="IPR005475">
    <property type="entry name" value="Transketolase-like_Pyr-bd"/>
</dbReference>
<dbReference type="SUPFAM" id="SSF52518">
    <property type="entry name" value="Thiamin diphosphate-binding fold (THDP-binding)"/>
    <property type="match status" value="1"/>
</dbReference>
<evidence type="ECO:0000259" key="4">
    <source>
        <dbReference type="SMART" id="SM00861"/>
    </source>
</evidence>
<dbReference type="SMART" id="SM00861">
    <property type="entry name" value="Transket_pyr"/>
    <property type="match status" value="1"/>
</dbReference>
<comment type="similarity">
    <text evidence="2">Belongs to the transketolase family.</text>
</comment>
<evidence type="ECO:0000256" key="2">
    <source>
        <dbReference type="ARBA" id="ARBA00007131"/>
    </source>
</evidence>
<evidence type="ECO:0000313" key="6">
    <source>
        <dbReference type="Proteomes" id="UP000824145"/>
    </source>
</evidence>
<sequence>MQDEKEMRQVYCDCLLELAEKDKNIVVIEADLMNCIKTERFKAAFPERFFNVGIAEANMVGIAAGLSTCGKIPFISSFAPFATRRCYDQIFISVAYSKQNVKIVGTDPGISAEVNGGTHMPFEDMGIMRLIPDCVCVEPTDSAMLRSLMPQIAAYKGLVYIRLFRKKTEKIFEEGESFDLFKARSLKEGKDVTIVASGIMVGRALQAAEQLKAEGIDAGVLNTYTWKPIDSDALVSAAKASGAVVVAENHNTCGGLTSAVTQALCAEYPVPVLSVGVNDKFGEVGKMPYLSEVYHMNVGDIVERCKQVIALKK</sequence>
<dbReference type="InterPro" id="IPR033248">
    <property type="entry name" value="Transketolase_C"/>
</dbReference>
<accession>A0A9D1SJC4</accession>
<comment type="cofactor">
    <cofactor evidence="1">
        <name>thiamine diphosphate</name>
        <dbReference type="ChEBI" id="CHEBI:58937"/>
    </cofactor>
</comment>
<dbReference type="EMBL" id="DVNJ01000002">
    <property type="protein sequence ID" value="HIU62331.1"/>
    <property type="molecule type" value="Genomic_DNA"/>
</dbReference>
<dbReference type="SUPFAM" id="SSF52922">
    <property type="entry name" value="TK C-terminal domain-like"/>
    <property type="match status" value="1"/>
</dbReference>
<evidence type="ECO:0000313" key="5">
    <source>
        <dbReference type="EMBL" id="HIU62331.1"/>
    </source>
</evidence>
<keyword evidence="3" id="KW-0786">Thiamine pyrophosphate</keyword>
<protein>
    <submittedName>
        <fullName evidence="5">Transketolase family protein</fullName>
    </submittedName>
</protein>
<dbReference type="PANTHER" id="PTHR43825">
    <property type="entry name" value="PYRUVATE DEHYDROGENASE E1 COMPONENT"/>
    <property type="match status" value="1"/>
</dbReference>
<proteinExistence type="inferred from homology"/>
<dbReference type="FunFam" id="3.40.50.970:FF:000129">
    <property type="entry name" value="Transketolase"/>
    <property type="match status" value="1"/>
</dbReference>
<dbReference type="Gene3D" id="3.40.50.970">
    <property type="match status" value="1"/>
</dbReference>
<dbReference type="Pfam" id="PF02779">
    <property type="entry name" value="Transket_pyr"/>
    <property type="match status" value="1"/>
</dbReference>
<dbReference type="PANTHER" id="PTHR43825:SF1">
    <property type="entry name" value="TRANSKETOLASE-LIKE PYRIMIDINE-BINDING DOMAIN-CONTAINING PROTEIN"/>
    <property type="match status" value="1"/>
</dbReference>
<reference evidence="5" key="1">
    <citation type="submission" date="2020-10" db="EMBL/GenBank/DDBJ databases">
        <authorList>
            <person name="Gilroy R."/>
        </authorList>
    </citation>
    <scope>NUCLEOTIDE SEQUENCE</scope>
    <source>
        <strain evidence="5">9366</strain>
    </source>
</reference>
<dbReference type="Proteomes" id="UP000824145">
    <property type="component" value="Unassembled WGS sequence"/>
</dbReference>
<name>A0A9D1SJC4_9FIRM</name>